<feature type="compositionally biased region" description="Acidic residues" evidence="2">
    <location>
        <begin position="38"/>
        <end position="47"/>
    </location>
</feature>
<feature type="compositionally biased region" description="Basic and acidic residues" evidence="2">
    <location>
        <begin position="364"/>
        <end position="411"/>
    </location>
</feature>
<dbReference type="InterPro" id="IPR035979">
    <property type="entry name" value="RBD_domain_sf"/>
</dbReference>
<evidence type="ECO:0000313" key="4">
    <source>
        <dbReference type="EMBL" id="KAL3767904.1"/>
    </source>
</evidence>
<feature type="region of interest" description="Disordered" evidence="2">
    <location>
        <begin position="152"/>
        <end position="464"/>
    </location>
</feature>
<reference evidence="4 5" key="1">
    <citation type="submission" date="2024-10" db="EMBL/GenBank/DDBJ databases">
        <title>Updated reference genomes for cyclostephanoid diatoms.</title>
        <authorList>
            <person name="Roberts W.R."/>
            <person name="Alverson A.J."/>
        </authorList>
    </citation>
    <scope>NUCLEOTIDE SEQUENCE [LARGE SCALE GENOMIC DNA]</scope>
    <source>
        <strain evidence="4 5">AJA010-31</strain>
    </source>
</reference>
<dbReference type="AlphaFoldDB" id="A0ABD3MVK8"/>
<name>A0ABD3MVK8_9STRA</name>
<feature type="compositionally biased region" description="Polar residues" evidence="2">
    <location>
        <begin position="246"/>
        <end position="257"/>
    </location>
</feature>
<dbReference type="InterPro" id="IPR000504">
    <property type="entry name" value="RRM_dom"/>
</dbReference>
<feature type="compositionally biased region" description="Basic and acidic residues" evidence="2">
    <location>
        <begin position="284"/>
        <end position="307"/>
    </location>
</feature>
<dbReference type="SUPFAM" id="SSF54928">
    <property type="entry name" value="RNA-binding domain, RBD"/>
    <property type="match status" value="1"/>
</dbReference>
<feature type="domain" description="RRM" evidence="3">
    <location>
        <begin position="64"/>
        <end position="154"/>
    </location>
</feature>
<organism evidence="4 5">
    <name type="scientific">Cyclotella atomus</name>
    <dbReference type="NCBI Taxonomy" id="382360"/>
    <lineage>
        <taxon>Eukaryota</taxon>
        <taxon>Sar</taxon>
        <taxon>Stramenopiles</taxon>
        <taxon>Ochrophyta</taxon>
        <taxon>Bacillariophyta</taxon>
        <taxon>Coscinodiscophyceae</taxon>
        <taxon>Thalassiosirophycidae</taxon>
        <taxon>Stephanodiscales</taxon>
        <taxon>Stephanodiscaceae</taxon>
        <taxon>Cyclotella</taxon>
    </lineage>
</organism>
<dbReference type="GO" id="GO:0003723">
    <property type="term" value="F:RNA binding"/>
    <property type="evidence" value="ECO:0007669"/>
    <property type="project" value="UniProtKB-UniRule"/>
</dbReference>
<dbReference type="Proteomes" id="UP001530400">
    <property type="component" value="Unassembled WGS sequence"/>
</dbReference>
<evidence type="ECO:0000256" key="1">
    <source>
        <dbReference type="PROSITE-ProRule" id="PRU00176"/>
    </source>
</evidence>
<dbReference type="Pfam" id="PF00076">
    <property type="entry name" value="RRM_1"/>
    <property type="match status" value="1"/>
</dbReference>
<dbReference type="EMBL" id="JALLPJ020001356">
    <property type="protein sequence ID" value="KAL3767904.1"/>
    <property type="molecule type" value="Genomic_DNA"/>
</dbReference>
<dbReference type="SMART" id="SM00360">
    <property type="entry name" value="RRM"/>
    <property type="match status" value="1"/>
</dbReference>
<evidence type="ECO:0000259" key="3">
    <source>
        <dbReference type="PROSITE" id="PS50102"/>
    </source>
</evidence>
<accession>A0ABD3MVK8</accession>
<dbReference type="InterPro" id="IPR012677">
    <property type="entry name" value="Nucleotide-bd_a/b_plait_sf"/>
</dbReference>
<feature type="region of interest" description="Disordered" evidence="2">
    <location>
        <begin position="1"/>
        <end position="61"/>
    </location>
</feature>
<protein>
    <recommendedName>
        <fullName evidence="3">RRM domain-containing protein</fullName>
    </recommendedName>
</protein>
<keyword evidence="5" id="KW-1185">Reference proteome</keyword>
<keyword evidence="1" id="KW-0694">RNA-binding</keyword>
<comment type="caution">
    <text evidence="4">The sequence shown here is derived from an EMBL/GenBank/DDBJ whole genome shotgun (WGS) entry which is preliminary data.</text>
</comment>
<feature type="compositionally biased region" description="Basic and acidic residues" evidence="2">
    <location>
        <begin position="338"/>
        <end position="353"/>
    </location>
</feature>
<gene>
    <name evidence="4" type="ORF">ACHAWO_001800</name>
</gene>
<dbReference type="Gene3D" id="3.30.70.330">
    <property type="match status" value="1"/>
</dbReference>
<evidence type="ECO:0000313" key="5">
    <source>
        <dbReference type="Proteomes" id="UP001530400"/>
    </source>
</evidence>
<dbReference type="PROSITE" id="PS50102">
    <property type="entry name" value="RRM"/>
    <property type="match status" value="1"/>
</dbReference>
<sequence length="464" mass="48978">MSSSNIKSWADASSDSDSEDDRIAPPPSNLPGSAIANEAEDDAEFDDGGFPGKTLEDMPKDPPFTAFVGNLNRGMEGKEFRAEVERLLVDRGCQTESGTTVQLVGTRLINDRQTGQSKGFGYVEFGTPEELLAFLNLGYHQISGRNLKVDIAAGDPRSRGGGGGAGAERRRSGRGGGGGRGDGRNYDRQYSSDSYRSNRDDGPIDGSQFQGGRYSRSASNMSQGSLGGGRSGMPRNGSGMMKRSDSAASTGSASQRPSLKLAPRTKPLEGSSSASRSSIFGDAKPVDVKEVVEKKAAENTEKDDGLKKVTSSMSDLEVVKETTADHKEGAAEITAPPDAKDGGKNERSGDKTLNRKSSRGPGRGGDKPERNNSDRRRDGRKPGRSEGRGGRGDNKRNSERGGRTNGKESGKRPSVKSNGDAAKQGEAPVSSLAAAAAMPVKQETKAPPKKTNSFAAFMDDSDDE</sequence>
<feature type="compositionally biased region" description="Basic and acidic residues" evidence="2">
    <location>
        <begin position="317"/>
        <end position="330"/>
    </location>
</feature>
<evidence type="ECO:0000256" key="2">
    <source>
        <dbReference type="SAM" id="MobiDB-lite"/>
    </source>
</evidence>
<proteinExistence type="predicted"/>